<gene>
    <name evidence="2" type="ORF">EV675_2081</name>
</gene>
<sequence length="103" mass="11446">MSDDRYVSDQVQRTLKVMLALAARDFQGLRLKDVAAAVDIPAPTALRALENLRAAGLAERDPTQSDMWLLGPKLVQVAHAFDAAMGRAQTALDERRQRYTRLP</sequence>
<evidence type="ECO:0000313" key="3">
    <source>
        <dbReference type="Proteomes" id="UP000292445"/>
    </source>
</evidence>
<comment type="caution">
    <text evidence="2">The sequence shown here is derived from an EMBL/GenBank/DDBJ whole genome shotgun (WGS) entry which is preliminary data.</text>
</comment>
<proteinExistence type="predicted"/>
<name>A0A4V2F417_9BURK</name>
<reference evidence="2 3" key="1">
    <citation type="submission" date="2019-02" db="EMBL/GenBank/DDBJ databases">
        <title>Genomic Encyclopedia of Type Strains, Phase IV (KMG-IV): sequencing the most valuable type-strain genomes for metagenomic binning, comparative biology and taxonomic classification.</title>
        <authorList>
            <person name="Goeker M."/>
        </authorList>
    </citation>
    <scope>NUCLEOTIDE SEQUENCE [LARGE SCALE GENOMIC DNA]</scope>
    <source>
        <strain evidence="2 3">K24</strain>
    </source>
</reference>
<dbReference type="InterPro" id="IPR005471">
    <property type="entry name" value="Tscrpt_reg_IclR_N"/>
</dbReference>
<dbReference type="EMBL" id="SGXC01000001">
    <property type="protein sequence ID" value="RZS86047.1"/>
    <property type="molecule type" value="Genomic_DNA"/>
</dbReference>
<dbReference type="RefSeq" id="WP_130357173.1">
    <property type="nucleotide sequence ID" value="NZ_SGXC01000001.1"/>
</dbReference>
<dbReference type="GO" id="GO:0045892">
    <property type="term" value="P:negative regulation of DNA-templated transcription"/>
    <property type="evidence" value="ECO:0007669"/>
    <property type="project" value="TreeGrafter"/>
</dbReference>
<feature type="domain" description="HTH iclR-type" evidence="1">
    <location>
        <begin position="8"/>
        <end position="72"/>
    </location>
</feature>
<dbReference type="PANTHER" id="PTHR30136:SF35">
    <property type="entry name" value="HTH-TYPE TRANSCRIPTIONAL REGULATOR RV1719"/>
    <property type="match status" value="1"/>
</dbReference>
<dbReference type="GO" id="GO:0003677">
    <property type="term" value="F:DNA binding"/>
    <property type="evidence" value="ECO:0007669"/>
    <property type="project" value="InterPro"/>
</dbReference>
<dbReference type="InterPro" id="IPR050707">
    <property type="entry name" value="HTH_MetabolicPath_Reg"/>
</dbReference>
<evidence type="ECO:0000259" key="1">
    <source>
        <dbReference type="PROSITE" id="PS51077"/>
    </source>
</evidence>
<dbReference type="Pfam" id="PF09339">
    <property type="entry name" value="HTH_IclR"/>
    <property type="match status" value="1"/>
</dbReference>
<evidence type="ECO:0000313" key="2">
    <source>
        <dbReference type="EMBL" id="RZS86047.1"/>
    </source>
</evidence>
<keyword evidence="3" id="KW-1185">Reference proteome</keyword>
<accession>A0A4V2F417</accession>
<dbReference type="Gene3D" id="1.10.10.10">
    <property type="entry name" value="Winged helix-like DNA-binding domain superfamily/Winged helix DNA-binding domain"/>
    <property type="match status" value="1"/>
</dbReference>
<dbReference type="SUPFAM" id="SSF46785">
    <property type="entry name" value="Winged helix' DNA-binding domain"/>
    <property type="match status" value="1"/>
</dbReference>
<dbReference type="PANTHER" id="PTHR30136">
    <property type="entry name" value="HELIX-TURN-HELIX TRANSCRIPTIONAL REGULATOR, ICLR FAMILY"/>
    <property type="match status" value="1"/>
</dbReference>
<dbReference type="PROSITE" id="PS51077">
    <property type="entry name" value="HTH_ICLR"/>
    <property type="match status" value="1"/>
</dbReference>
<dbReference type="AlphaFoldDB" id="A0A4V2F417"/>
<protein>
    <submittedName>
        <fullName evidence="2">IclR-like helix-turn-helix domain-containing protein</fullName>
    </submittedName>
</protein>
<dbReference type="OrthoDB" id="8593745at2"/>
<dbReference type="Proteomes" id="UP000292445">
    <property type="component" value="Unassembled WGS sequence"/>
</dbReference>
<dbReference type="InterPro" id="IPR036388">
    <property type="entry name" value="WH-like_DNA-bd_sf"/>
</dbReference>
<dbReference type="GO" id="GO:0003700">
    <property type="term" value="F:DNA-binding transcription factor activity"/>
    <property type="evidence" value="ECO:0007669"/>
    <property type="project" value="TreeGrafter"/>
</dbReference>
<dbReference type="InterPro" id="IPR036390">
    <property type="entry name" value="WH_DNA-bd_sf"/>
</dbReference>
<organism evidence="2 3">
    <name type="scientific">Pigmentiphaga kullae</name>
    <dbReference type="NCBI Taxonomy" id="151784"/>
    <lineage>
        <taxon>Bacteria</taxon>
        <taxon>Pseudomonadati</taxon>
        <taxon>Pseudomonadota</taxon>
        <taxon>Betaproteobacteria</taxon>
        <taxon>Burkholderiales</taxon>
        <taxon>Alcaligenaceae</taxon>
        <taxon>Pigmentiphaga</taxon>
    </lineage>
</organism>